<dbReference type="PANTHER" id="PTHR23427:SF2">
    <property type="entry name" value="SURFEIT LOCUS PROTEIN 1"/>
    <property type="match status" value="1"/>
</dbReference>
<evidence type="ECO:0000313" key="8">
    <source>
        <dbReference type="EMBL" id="SFG30192.1"/>
    </source>
</evidence>
<evidence type="ECO:0000256" key="7">
    <source>
        <dbReference type="SAM" id="MobiDB-lite"/>
    </source>
</evidence>
<keyword evidence="9" id="KW-1185">Reference proteome</keyword>
<dbReference type="Proteomes" id="UP000199065">
    <property type="component" value="Unassembled WGS sequence"/>
</dbReference>
<gene>
    <name evidence="8" type="ORF">SAMN05660282_00556</name>
</gene>
<dbReference type="RefSeq" id="WP_092284162.1">
    <property type="nucleotide sequence ID" value="NZ_FOPJ01000002.1"/>
</dbReference>
<reference evidence="8 9" key="1">
    <citation type="submission" date="2016-10" db="EMBL/GenBank/DDBJ databases">
        <authorList>
            <person name="de Groot N.N."/>
        </authorList>
    </citation>
    <scope>NUCLEOTIDE SEQUENCE [LARGE SCALE GENOMIC DNA]</scope>
    <source>
        <strain>J11</strain>
        <strain evidence="9">PG 39</strain>
    </source>
</reference>
<feature type="transmembrane region" description="Helical" evidence="6">
    <location>
        <begin position="12"/>
        <end position="33"/>
    </location>
</feature>
<feature type="compositionally biased region" description="Acidic residues" evidence="7">
    <location>
        <begin position="254"/>
        <end position="272"/>
    </location>
</feature>
<evidence type="ECO:0000256" key="1">
    <source>
        <dbReference type="ARBA" id="ARBA00004370"/>
    </source>
</evidence>
<dbReference type="GO" id="GO:0005886">
    <property type="term" value="C:plasma membrane"/>
    <property type="evidence" value="ECO:0007669"/>
    <property type="project" value="UniProtKB-SubCell"/>
</dbReference>
<sequence length="318" mass="35975">MKAHNRRKGWRAFLTPGWFLSLLAVLVFSYFAFTFLAPWQLGKDDALVHRNEQIERAFKENPIPYEEVMGTEHQLPAEKEWTRVAIRGHYLPESEVLLRLRPVEANPAFQSLVPFQSDQGAIILINRGYEPPIEGATPPIPKAPAETTTVVGVLRADEQKPKTQPMEDGGYHQVYGINTEEISQVTGQDLVDAWVQLSPDQPGSLRPIPIPKLDRGSHLSYGLQWIAFGIMAPLGLGYFIYSELRERRRVREEEAEVQAEATEEQTPEEETPAEASAPEASAPEASAPETRSRDVRSRYGGQHPDHFSKLGRRKRERF</sequence>
<dbReference type="PROSITE" id="PS50895">
    <property type="entry name" value="SURF1"/>
    <property type="match status" value="1"/>
</dbReference>
<keyword evidence="3 6" id="KW-0812">Transmembrane</keyword>
<dbReference type="CDD" id="cd06662">
    <property type="entry name" value="SURF1"/>
    <property type="match status" value="1"/>
</dbReference>
<comment type="similarity">
    <text evidence="2 6">Belongs to the SURF1 family.</text>
</comment>
<feature type="compositionally biased region" description="Basic and acidic residues" evidence="7">
    <location>
        <begin position="290"/>
        <end position="308"/>
    </location>
</feature>
<feature type="compositionally biased region" description="Low complexity" evidence="7">
    <location>
        <begin position="273"/>
        <end position="289"/>
    </location>
</feature>
<keyword evidence="6" id="KW-1003">Cell membrane</keyword>
<name>A0A1I2QP35_9CORY</name>
<evidence type="ECO:0000256" key="4">
    <source>
        <dbReference type="ARBA" id="ARBA00022989"/>
    </source>
</evidence>
<accession>A0A1I2QP35</accession>
<feature type="transmembrane region" description="Helical" evidence="6">
    <location>
        <begin position="222"/>
        <end position="241"/>
    </location>
</feature>
<evidence type="ECO:0000256" key="6">
    <source>
        <dbReference type="RuleBase" id="RU363076"/>
    </source>
</evidence>
<evidence type="ECO:0000313" key="9">
    <source>
        <dbReference type="Proteomes" id="UP000199065"/>
    </source>
</evidence>
<dbReference type="OrthoDB" id="9807214at2"/>
<dbReference type="PANTHER" id="PTHR23427">
    <property type="entry name" value="SURFEIT LOCUS PROTEIN"/>
    <property type="match status" value="1"/>
</dbReference>
<organism evidence="8 9">
    <name type="scientific">Corynebacterium spheniscorum</name>
    <dbReference type="NCBI Taxonomy" id="185761"/>
    <lineage>
        <taxon>Bacteria</taxon>
        <taxon>Bacillati</taxon>
        <taxon>Actinomycetota</taxon>
        <taxon>Actinomycetes</taxon>
        <taxon>Mycobacteriales</taxon>
        <taxon>Corynebacteriaceae</taxon>
        <taxon>Corynebacterium</taxon>
    </lineage>
</organism>
<evidence type="ECO:0000256" key="5">
    <source>
        <dbReference type="ARBA" id="ARBA00023136"/>
    </source>
</evidence>
<feature type="compositionally biased region" description="Basic residues" evidence="7">
    <location>
        <begin position="309"/>
        <end position="318"/>
    </location>
</feature>
<keyword evidence="4 6" id="KW-1133">Transmembrane helix</keyword>
<dbReference type="STRING" id="185761.SAMN05660282_00556"/>
<dbReference type="EMBL" id="FOPJ01000002">
    <property type="protein sequence ID" value="SFG30192.1"/>
    <property type="molecule type" value="Genomic_DNA"/>
</dbReference>
<dbReference type="InterPro" id="IPR045214">
    <property type="entry name" value="Surf1/Surf4"/>
</dbReference>
<proteinExistence type="inferred from homology"/>
<evidence type="ECO:0000256" key="2">
    <source>
        <dbReference type="ARBA" id="ARBA00007165"/>
    </source>
</evidence>
<dbReference type="AlphaFoldDB" id="A0A1I2QP35"/>
<dbReference type="InterPro" id="IPR002994">
    <property type="entry name" value="Surf1/Shy1"/>
</dbReference>
<feature type="region of interest" description="Disordered" evidence="7">
    <location>
        <begin position="254"/>
        <end position="318"/>
    </location>
</feature>
<protein>
    <recommendedName>
        <fullName evidence="6">SURF1-like protein</fullName>
    </recommendedName>
</protein>
<comment type="subcellular location">
    <subcellularLocation>
        <location evidence="6">Cell membrane</location>
        <topology evidence="6">Multi-pass membrane protein</topology>
    </subcellularLocation>
    <subcellularLocation>
        <location evidence="1">Membrane</location>
    </subcellularLocation>
</comment>
<keyword evidence="5 6" id="KW-0472">Membrane</keyword>
<dbReference type="Pfam" id="PF02104">
    <property type="entry name" value="SURF1"/>
    <property type="match status" value="1"/>
</dbReference>
<evidence type="ECO:0000256" key="3">
    <source>
        <dbReference type="ARBA" id="ARBA00022692"/>
    </source>
</evidence>